<feature type="transmembrane region" description="Helical" evidence="10">
    <location>
        <begin position="255"/>
        <end position="281"/>
    </location>
</feature>
<dbReference type="OrthoDB" id="9789291at2"/>
<evidence type="ECO:0000259" key="12">
    <source>
        <dbReference type="Pfam" id="PF06750"/>
    </source>
</evidence>
<dbReference type="Gene3D" id="1.20.120.1220">
    <property type="match status" value="1"/>
</dbReference>
<keyword evidence="6 10" id="KW-1133">Transmembrane helix</keyword>
<dbReference type="Pfam" id="PF01478">
    <property type="entry name" value="Peptidase_A24"/>
    <property type="match status" value="1"/>
</dbReference>
<comment type="caution">
    <text evidence="13">The sequence shown here is derived from an EMBL/GenBank/DDBJ whole genome shotgun (WGS) entry which is preliminary data.</text>
</comment>
<keyword evidence="4" id="KW-0997">Cell inner membrane</keyword>
<feature type="transmembrane region" description="Helical" evidence="10">
    <location>
        <begin position="148"/>
        <end position="180"/>
    </location>
</feature>
<organism evidence="13 14">
    <name type="scientific">Bordetella genomosp. 11</name>
    <dbReference type="NCBI Taxonomy" id="1416808"/>
    <lineage>
        <taxon>Bacteria</taxon>
        <taxon>Pseudomonadati</taxon>
        <taxon>Pseudomonadota</taxon>
        <taxon>Betaproteobacteria</taxon>
        <taxon>Burkholderiales</taxon>
        <taxon>Alcaligenaceae</taxon>
        <taxon>Bordetella</taxon>
    </lineage>
</organism>
<keyword evidence="9" id="KW-0378">Hydrolase</keyword>
<evidence type="ECO:0000256" key="5">
    <source>
        <dbReference type="ARBA" id="ARBA00022692"/>
    </source>
</evidence>
<proteinExistence type="inferred from homology"/>
<dbReference type="EMBL" id="NEVS01000004">
    <property type="protein sequence ID" value="OZI62544.1"/>
    <property type="molecule type" value="Genomic_DNA"/>
</dbReference>
<dbReference type="EC" id="3.4.23.43" evidence="9"/>
<keyword evidence="7 10" id="KW-0472">Membrane</keyword>
<dbReference type="AlphaFoldDB" id="A0A261UKY0"/>
<evidence type="ECO:0000256" key="9">
    <source>
        <dbReference type="RuleBase" id="RU003794"/>
    </source>
</evidence>
<dbReference type="PRINTS" id="PR00864">
    <property type="entry name" value="PREPILNPTASE"/>
</dbReference>
<feature type="transmembrane region" description="Helical" evidence="10">
    <location>
        <begin position="186"/>
        <end position="208"/>
    </location>
</feature>
<accession>A0A261UKY0</accession>
<dbReference type="PANTHER" id="PTHR30487">
    <property type="entry name" value="TYPE 4 PREPILIN-LIKE PROTEINS LEADER PEPTIDE-PROCESSING ENZYME"/>
    <property type="match status" value="1"/>
</dbReference>
<feature type="transmembrane region" description="Helical" evidence="10">
    <location>
        <begin position="293"/>
        <end position="312"/>
    </location>
</feature>
<comment type="similarity">
    <text evidence="2 8">Belongs to the peptidase A24 family.</text>
</comment>
<dbReference type="PANTHER" id="PTHR30487:SF0">
    <property type="entry name" value="PREPILIN LEADER PEPTIDASE_N-METHYLTRANSFERASE-RELATED"/>
    <property type="match status" value="1"/>
</dbReference>
<dbReference type="GO" id="GO:0005886">
    <property type="term" value="C:plasma membrane"/>
    <property type="evidence" value="ECO:0007669"/>
    <property type="project" value="UniProtKB-SubCell"/>
</dbReference>
<keyword evidence="5 9" id="KW-0812">Transmembrane</keyword>
<evidence type="ECO:0000313" key="13">
    <source>
        <dbReference type="EMBL" id="OZI62544.1"/>
    </source>
</evidence>
<dbReference type="GO" id="GO:0006465">
    <property type="term" value="P:signal peptide processing"/>
    <property type="evidence" value="ECO:0007669"/>
    <property type="project" value="TreeGrafter"/>
</dbReference>
<reference evidence="14" key="1">
    <citation type="submission" date="2017-05" db="EMBL/GenBank/DDBJ databases">
        <title>Complete and WGS of Bordetella genogroups.</title>
        <authorList>
            <person name="Spilker T."/>
            <person name="Lipuma J."/>
        </authorList>
    </citation>
    <scope>NUCLEOTIDE SEQUENCE [LARGE SCALE GENOMIC DNA]</scope>
    <source>
        <strain evidence="14">AU8856</strain>
    </source>
</reference>
<keyword evidence="9" id="KW-0511">Multifunctional enzyme</keyword>
<evidence type="ECO:0000256" key="3">
    <source>
        <dbReference type="ARBA" id="ARBA00022475"/>
    </source>
</evidence>
<evidence type="ECO:0000256" key="7">
    <source>
        <dbReference type="ARBA" id="ARBA00023136"/>
    </source>
</evidence>
<keyword evidence="3" id="KW-1003">Cell membrane</keyword>
<evidence type="ECO:0000259" key="11">
    <source>
        <dbReference type="Pfam" id="PF01478"/>
    </source>
</evidence>
<protein>
    <recommendedName>
        <fullName evidence="9">Prepilin leader peptidase/N-methyltransferase</fullName>
        <ecNumber evidence="9">2.1.1.-</ecNumber>
        <ecNumber evidence="9">3.4.23.43</ecNumber>
    </recommendedName>
</protein>
<dbReference type="InterPro" id="IPR010627">
    <property type="entry name" value="Prepilin_pept_A24_N"/>
</dbReference>
<comment type="catalytic activity">
    <reaction evidence="9">
        <text>Typically cleaves a -Gly-|-Phe- bond to release an N-terminal, basic peptide of 5-8 residues from type IV prepilin, and then N-methylates the new N-terminal amino group, the methyl donor being S-adenosyl-L-methionine.</text>
        <dbReference type="EC" id="3.4.23.43"/>
    </reaction>
</comment>
<comment type="function">
    <text evidence="9">Plays an essential role in type IV pili and type II pseudopili formation by proteolytically removing the leader sequence from substrate proteins and subsequently monomethylating the alpha-amino group of the newly exposed N-terminal phenylalanine.</text>
</comment>
<dbReference type="InterPro" id="IPR000045">
    <property type="entry name" value="Prepilin_IV_endopep_pep"/>
</dbReference>
<keyword evidence="14" id="KW-1185">Reference proteome</keyword>
<dbReference type="GO" id="GO:0032259">
    <property type="term" value="P:methylation"/>
    <property type="evidence" value="ECO:0007669"/>
    <property type="project" value="UniProtKB-KW"/>
</dbReference>
<evidence type="ECO:0000256" key="4">
    <source>
        <dbReference type="ARBA" id="ARBA00022519"/>
    </source>
</evidence>
<gene>
    <name evidence="13" type="ORF">CAL28_25650</name>
</gene>
<dbReference type="Pfam" id="PF06750">
    <property type="entry name" value="A24_N_bact"/>
    <property type="match status" value="1"/>
</dbReference>
<feature type="transmembrane region" description="Helical" evidence="10">
    <location>
        <begin position="215"/>
        <end position="235"/>
    </location>
</feature>
<dbReference type="GO" id="GO:0008168">
    <property type="term" value="F:methyltransferase activity"/>
    <property type="evidence" value="ECO:0007669"/>
    <property type="project" value="UniProtKB-KW"/>
</dbReference>
<sequence>MNALPRRVVLHVESCRLAILARVKRGSYDRVAFLHGYSVVFLDPHAAILLAAVLGLAIGSWLTTVVHRLPRILEYDWAEPPLEGEAAQGQAAARPHLWRPSSHCPACGGAIRGWRRIPLLGWLCLRGRCGECGARIGWRYPSIELMTAVLFGLCAWHYGPGLAAACAMVLAASLVAMAWIDAETGLLPDAITLPLIWAGLLVNTLGVFASPVESILGAAVGYLFLRGLHHAFLWATGREGMGYGDFKLLAALGAWLGLGALPLLLLLASLAGVAVGLALILTRRIGRDQPQPFGPYLALAGIVGLLMARPPLG</sequence>
<evidence type="ECO:0000256" key="2">
    <source>
        <dbReference type="ARBA" id="ARBA00005801"/>
    </source>
</evidence>
<evidence type="ECO:0000256" key="6">
    <source>
        <dbReference type="ARBA" id="ARBA00022989"/>
    </source>
</evidence>
<evidence type="ECO:0000256" key="8">
    <source>
        <dbReference type="RuleBase" id="RU003793"/>
    </source>
</evidence>
<feature type="transmembrane region" description="Helical" evidence="10">
    <location>
        <begin position="46"/>
        <end position="66"/>
    </location>
</feature>
<evidence type="ECO:0000256" key="1">
    <source>
        <dbReference type="ARBA" id="ARBA00004429"/>
    </source>
</evidence>
<dbReference type="InterPro" id="IPR050882">
    <property type="entry name" value="Prepilin_peptidase/N-MTase"/>
</dbReference>
<dbReference type="EC" id="2.1.1.-" evidence="9"/>
<keyword evidence="9" id="KW-0645">Protease</keyword>
<name>A0A261UKY0_9BORD</name>
<evidence type="ECO:0000256" key="10">
    <source>
        <dbReference type="SAM" id="Phobius"/>
    </source>
</evidence>
<dbReference type="InterPro" id="IPR014032">
    <property type="entry name" value="Peptidase_A24A_bac"/>
</dbReference>
<dbReference type="Proteomes" id="UP000215767">
    <property type="component" value="Unassembled WGS sequence"/>
</dbReference>
<keyword evidence="9" id="KW-0489">Methyltransferase</keyword>
<keyword evidence="9" id="KW-0808">Transferase</keyword>
<dbReference type="GO" id="GO:0004190">
    <property type="term" value="F:aspartic-type endopeptidase activity"/>
    <property type="evidence" value="ECO:0007669"/>
    <property type="project" value="UniProtKB-EC"/>
</dbReference>
<feature type="domain" description="Prepilin type IV endopeptidase peptidase" evidence="11">
    <location>
        <begin position="168"/>
        <end position="277"/>
    </location>
</feature>
<feature type="domain" description="Prepilin peptidase A24 N-terminal" evidence="12">
    <location>
        <begin position="53"/>
        <end position="158"/>
    </location>
</feature>
<evidence type="ECO:0000313" key="14">
    <source>
        <dbReference type="Proteomes" id="UP000215767"/>
    </source>
</evidence>
<comment type="subcellular location">
    <subcellularLocation>
        <location evidence="1">Cell inner membrane</location>
        <topology evidence="1">Multi-pass membrane protein</topology>
    </subcellularLocation>
    <subcellularLocation>
        <location evidence="9">Cell membrane</location>
        <topology evidence="9">Multi-pass membrane protein</topology>
    </subcellularLocation>
</comment>